<dbReference type="Proteomes" id="UP000593576">
    <property type="component" value="Unassembled WGS sequence"/>
</dbReference>
<dbReference type="AlphaFoldDB" id="A0A7J9NB37"/>
<feature type="region of interest" description="Disordered" evidence="1">
    <location>
        <begin position="179"/>
        <end position="202"/>
    </location>
</feature>
<evidence type="ECO:0000313" key="2">
    <source>
        <dbReference type="EMBL" id="MBA0880541.1"/>
    </source>
</evidence>
<feature type="region of interest" description="Disordered" evidence="1">
    <location>
        <begin position="72"/>
        <end position="98"/>
    </location>
</feature>
<feature type="non-terminal residue" evidence="2">
    <location>
        <position position="318"/>
    </location>
</feature>
<feature type="compositionally biased region" description="Polar residues" evidence="1">
    <location>
        <begin position="77"/>
        <end position="87"/>
    </location>
</feature>
<name>A0A7J9NB37_GOSSC</name>
<gene>
    <name evidence="2" type="ORF">Goshw_011999</name>
</gene>
<evidence type="ECO:0000313" key="3">
    <source>
        <dbReference type="Proteomes" id="UP000593576"/>
    </source>
</evidence>
<comment type="caution">
    <text evidence="2">The sequence shown here is derived from an EMBL/GenBank/DDBJ whole genome shotgun (WGS) entry which is preliminary data.</text>
</comment>
<evidence type="ECO:0000256" key="1">
    <source>
        <dbReference type="SAM" id="MobiDB-lite"/>
    </source>
</evidence>
<dbReference type="EMBL" id="JABFAF010277706">
    <property type="protein sequence ID" value="MBA0880541.1"/>
    <property type="molecule type" value="Genomic_DNA"/>
</dbReference>
<proteinExistence type="predicted"/>
<protein>
    <submittedName>
        <fullName evidence="2">Uncharacterized protein</fullName>
    </submittedName>
</protein>
<keyword evidence="3" id="KW-1185">Reference proteome</keyword>
<organism evidence="2 3">
    <name type="scientific">Gossypium schwendimanii</name>
    <name type="common">Cotton</name>
    <dbReference type="NCBI Taxonomy" id="34291"/>
    <lineage>
        <taxon>Eukaryota</taxon>
        <taxon>Viridiplantae</taxon>
        <taxon>Streptophyta</taxon>
        <taxon>Embryophyta</taxon>
        <taxon>Tracheophyta</taxon>
        <taxon>Spermatophyta</taxon>
        <taxon>Magnoliopsida</taxon>
        <taxon>eudicotyledons</taxon>
        <taxon>Gunneridae</taxon>
        <taxon>Pentapetalae</taxon>
        <taxon>rosids</taxon>
        <taxon>malvids</taxon>
        <taxon>Malvales</taxon>
        <taxon>Malvaceae</taxon>
        <taxon>Malvoideae</taxon>
        <taxon>Gossypium</taxon>
    </lineage>
</organism>
<dbReference type="OrthoDB" id="10432164at2759"/>
<reference evidence="2 3" key="1">
    <citation type="journal article" date="2019" name="Genome Biol. Evol.">
        <title>Insights into the evolution of the New World diploid cottons (Gossypium, subgenus Houzingenia) based on genome sequencing.</title>
        <authorList>
            <person name="Grover C.E."/>
            <person name="Arick M.A. 2nd"/>
            <person name="Thrash A."/>
            <person name="Conover J.L."/>
            <person name="Sanders W.S."/>
            <person name="Peterson D.G."/>
            <person name="Frelichowski J.E."/>
            <person name="Scheffler J.A."/>
            <person name="Scheffler B.E."/>
            <person name="Wendel J.F."/>
        </authorList>
    </citation>
    <scope>NUCLEOTIDE SEQUENCE [LARGE SCALE GENOMIC DNA]</scope>
    <source>
        <strain evidence="2">1</strain>
        <tissue evidence="2">Leaf</tissue>
    </source>
</reference>
<sequence length="318" mass="35090">MLQVSKVIEREALLAFQKGLKPWVKQEVEQRSVQKLSEAMTVVESLVKLGLGKDKLGSSKSDERGVCEMDYKEDSVDSNGNCNNGGNTKPRVGKKKPKRKGTKLKCFLCDGPHMLKKCLRKYVLKEKPVGKALVLGSNARGVEAKEAKSEKKLVECFLCQGSHRLRKCLKKSIIEGNDGADRKPRKLGSSKGKAEPKRAKRSKKKRVKCFLCRGLHKLRNCPKQAEVKRKATFELGESLEGLPPKEEVSFSSNLVEKVAMKTVKLGPMSLKLSEALELAESSTRLPPMGEVGGASDFKGKEVMHVGQLTRVNATSRTA</sequence>
<accession>A0A7J9NB37</accession>